<evidence type="ECO:0000313" key="3">
    <source>
        <dbReference type="Proteomes" id="UP000034531"/>
    </source>
</evidence>
<dbReference type="Proteomes" id="UP000034531">
    <property type="component" value="Unassembled WGS sequence"/>
</dbReference>
<dbReference type="PANTHER" id="PTHR11614">
    <property type="entry name" value="PHOSPHOLIPASE-RELATED"/>
    <property type="match status" value="1"/>
</dbReference>
<dbReference type="Pfam" id="PF12146">
    <property type="entry name" value="Hydrolase_4"/>
    <property type="match status" value="1"/>
</dbReference>
<reference evidence="2 3" key="1">
    <citation type="journal article" date="2015" name="Nature">
        <title>rRNA introns, odd ribosomes, and small enigmatic genomes across a large radiation of phyla.</title>
        <authorList>
            <person name="Brown C.T."/>
            <person name="Hug L.A."/>
            <person name="Thomas B.C."/>
            <person name="Sharon I."/>
            <person name="Castelle C.J."/>
            <person name="Singh A."/>
            <person name="Wilkins M.J."/>
            <person name="Williams K.H."/>
            <person name="Banfield J.F."/>
        </authorList>
    </citation>
    <scope>NUCLEOTIDE SEQUENCE [LARGE SCALE GENOMIC DNA]</scope>
</reference>
<comment type="caution">
    <text evidence="2">The sequence shown here is derived from an EMBL/GenBank/DDBJ whole genome shotgun (WGS) entry which is preliminary data.</text>
</comment>
<dbReference type="AlphaFoldDB" id="A0A0G0RIT1"/>
<protein>
    <submittedName>
        <fullName evidence="2">Prolyl oligopeptidase family protein</fullName>
    </submittedName>
</protein>
<name>A0A0G0RIT1_9BACT</name>
<dbReference type="Gene3D" id="3.40.50.1820">
    <property type="entry name" value="alpha/beta hydrolase"/>
    <property type="match status" value="1"/>
</dbReference>
<gene>
    <name evidence="2" type="ORF">UT84_C0020G0010</name>
</gene>
<dbReference type="InterPro" id="IPR022742">
    <property type="entry name" value="Hydrolase_4"/>
</dbReference>
<proteinExistence type="predicted"/>
<dbReference type="InterPro" id="IPR029058">
    <property type="entry name" value="AB_hydrolase_fold"/>
</dbReference>
<dbReference type="SUPFAM" id="SSF53474">
    <property type="entry name" value="alpha/beta-Hydrolases"/>
    <property type="match status" value="1"/>
</dbReference>
<accession>A0A0G0RIT1</accession>
<evidence type="ECO:0000259" key="1">
    <source>
        <dbReference type="Pfam" id="PF12146"/>
    </source>
</evidence>
<sequence>MFNEKVYFEQVNGKQIFCDFSEPENPQKKIVIMSHGFRGSSTGPARTFVDFQRILNKEGFSVLRFDQPNSGNSEDDYLETSYNEWVDTITYFAKKYLDEGYKVALLGQSMGGATTVILTSRPELKDKIPVILLWVPGVNEGDFNGSSDEIFEEAGQKYKGKFWMEAREANFFKCINDYKGGIHLVYGEKDRYISQALRDKVIKMVGAKDQQVKILKNQDHSPWEYDLSQEVYKEDLEFLNRFL</sequence>
<feature type="domain" description="Serine aminopeptidase S33" evidence="1">
    <location>
        <begin position="26"/>
        <end position="121"/>
    </location>
</feature>
<dbReference type="InterPro" id="IPR051044">
    <property type="entry name" value="MAG_DAG_Lipase"/>
</dbReference>
<evidence type="ECO:0000313" key="2">
    <source>
        <dbReference type="EMBL" id="KKR49766.1"/>
    </source>
</evidence>
<organism evidence="2 3">
    <name type="scientific">Candidatus Curtissbacteria bacterium GW2011_GWA1_40_16</name>
    <dbReference type="NCBI Taxonomy" id="1618405"/>
    <lineage>
        <taxon>Bacteria</taxon>
        <taxon>Candidatus Curtissiibacteriota</taxon>
    </lineage>
</organism>
<dbReference type="EMBL" id="LBYI01000020">
    <property type="protein sequence ID" value="KKR49766.1"/>
    <property type="molecule type" value="Genomic_DNA"/>
</dbReference>